<name>A0A9X2KRK8_9SPHN</name>
<evidence type="ECO:0000256" key="2">
    <source>
        <dbReference type="ARBA" id="ARBA00022679"/>
    </source>
</evidence>
<dbReference type="RefSeq" id="WP_254296805.1">
    <property type="nucleotide sequence ID" value="NZ_JAMLDX010000025.1"/>
</dbReference>
<evidence type="ECO:0000256" key="1">
    <source>
        <dbReference type="ARBA" id="ARBA00022676"/>
    </source>
</evidence>
<dbReference type="EMBL" id="JAMLDX010000025">
    <property type="protein sequence ID" value="MCP3732898.1"/>
    <property type="molecule type" value="Genomic_DNA"/>
</dbReference>
<dbReference type="Pfam" id="PF03808">
    <property type="entry name" value="Glyco_tran_WecG"/>
    <property type="match status" value="1"/>
</dbReference>
<dbReference type="PANTHER" id="PTHR34136">
    <property type="match status" value="1"/>
</dbReference>
<keyword evidence="4" id="KW-1185">Reference proteome</keyword>
<comment type="caution">
    <text evidence="3">The sequence shown here is derived from an EMBL/GenBank/DDBJ whole genome shotgun (WGS) entry which is preliminary data.</text>
</comment>
<accession>A0A9X2KRK8</accession>
<dbReference type="PANTHER" id="PTHR34136:SF1">
    <property type="entry name" value="UDP-N-ACETYL-D-MANNOSAMINURONIC ACID TRANSFERASE"/>
    <property type="match status" value="1"/>
</dbReference>
<dbReference type="AlphaFoldDB" id="A0A9X2KRK8"/>
<dbReference type="InterPro" id="IPR004629">
    <property type="entry name" value="WecG_TagA_CpsF"/>
</dbReference>
<dbReference type="NCBIfam" id="TIGR00696">
    <property type="entry name" value="wecG_tagA_cpsF"/>
    <property type="match status" value="1"/>
</dbReference>
<dbReference type="GO" id="GO:0016758">
    <property type="term" value="F:hexosyltransferase activity"/>
    <property type="evidence" value="ECO:0007669"/>
    <property type="project" value="TreeGrafter"/>
</dbReference>
<keyword evidence="2" id="KW-0808">Transferase</keyword>
<keyword evidence="1" id="KW-0328">Glycosyltransferase</keyword>
<gene>
    <name evidence="3" type="ORF">M9978_21000</name>
</gene>
<evidence type="ECO:0000313" key="4">
    <source>
        <dbReference type="Proteomes" id="UP001139451"/>
    </source>
</evidence>
<proteinExistence type="predicted"/>
<sequence>MTDSEIILGYRVSTLTLDTLIDELDATRKALRPCRWLACLNPHSYATALQDLSFRDALNAADWLIPDGVGIVIASRAQSGQVVDRITGWDVFSGLHTRLDHAGGGRIFLLGSSEETLAKMEAKLAQDFPRVSVVGKLSPPYRSEFTAAETNLMVDTVNASGADILWVAMTAPKQEKWIHANCSRLDVRLAFAVGAVFDFYVANVPRSSVLYQRLGLEWLPRLLREPRRLWRRTFVSAPIFLLHVIRAKIGRPR</sequence>
<evidence type="ECO:0000313" key="3">
    <source>
        <dbReference type="EMBL" id="MCP3732898.1"/>
    </source>
</evidence>
<dbReference type="Proteomes" id="UP001139451">
    <property type="component" value="Unassembled WGS sequence"/>
</dbReference>
<reference evidence="3" key="1">
    <citation type="submission" date="2022-05" db="EMBL/GenBank/DDBJ databases">
        <title>Sphingomonas sp. strain MG17 Genome sequencing and assembly.</title>
        <authorList>
            <person name="Kim I."/>
        </authorList>
    </citation>
    <scope>NUCLEOTIDE SEQUENCE</scope>
    <source>
        <strain evidence="3">MG17</strain>
    </source>
</reference>
<dbReference type="CDD" id="cd06533">
    <property type="entry name" value="Glyco_transf_WecG_TagA"/>
    <property type="match status" value="1"/>
</dbReference>
<organism evidence="3 4">
    <name type="scientific">Sphingomonas tagetis</name>
    <dbReference type="NCBI Taxonomy" id="2949092"/>
    <lineage>
        <taxon>Bacteria</taxon>
        <taxon>Pseudomonadati</taxon>
        <taxon>Pseudomonadota</taxon>
        <taxon>Alphaproteobacteria</taxon>
        <taxon>Sphingomonadales</taxon>
        <taxon>Sphingomonadaceae</taxon>
        <taxon>Sphingomonas</taxon>
    </lineage>
</organism>
<protein>
    <submittedName>
        <fullName evidence="3">WecB/TagA/CpsF family glycosyltransferase</fullName>
    </submittedName>
</protein>